<gene>
    <name evidence="2" type="ORF">H9791_03200</name>
</gene>
<keyword evidence="1" id="KW-1133">Transmembrane helix</keyword>
<reference evidence="2" key="1">
    <citation type="journal article" date="2021" name="PeerJ">
        <title>Extensive microbial diversity within the chicken gut microbiome revealed by metagenomics and culture.</title>
        <authorList>
            <person name="Gilroy R."/>
            <person name="Ravi A."/>
            <person name="Getino M."/>
            <person name="Pursley I."/>
            <person name="Horton D.L."/>
            <person name="Alikhan N.F."/>
            <person name="Baker D."/>
            <person name="Gharbi K."/>
            <person name="Hall N."/>
            <person name="Watson M."/>
            <person name="Adriaenssens E.M."/>
            <person name="Foster-Nyarko E."/>
            <person name="Jarju S."/>
            <person name="Secka A."/>
            <person name="Antonio M."/>
            <person name="Oren A."/>
            <person name="Chaudhuri R.R."/>
            <person name="La Ragione R."/>
            <person name="Hildebrand F."/>
            <person name="Pallen M.J."/>
        </authorList>
    </citation>
    <scope>NUCLEOTIDE SEQUENCE</scope>
    <source>
        <strain evidence="2">B3-3758</strain>
    </source>
</reference>
<feature type="transmembrane region" description="Helical" evidence="1">
    <location>
        <begin position="37"/>
        <end position="57"/>
    </location>
</feature>
<sequence length="124" mass="13631">MNEGFVVAMFVLCIGCLFGSALFGFTASGGDKIAAKISGALFFLSVLFVGLGVFGALRVSKQPVYEFRVNAHFIDGFSRVYTVTSKNNPHIESYKGTYWLDTNEGRILGVIRCDVLSKKEVKFQ</sequence>
<proteinExistence type="predicted"/>
<feature type="transmembrane region" description="Helical" evidence="1">
    <location>
        <begin position="6"/>
        <end position="25"/>
    </location>
</feature>
<protein>
    <submittedName>
        <fullName evidence="2">Uncharacterized protein</fullName>
    </submittedName>
</protein>
<dbReference type="Proteomes" id="UP000824236">
    <property type="component" value="Unassembled WGS sequence"/>
</dbReference>
<name>A0A9E2KE85_9BACE</name>
<dbReference type="EMBL" id="JAHLFO010000040">
    <property type="protein sequence ID" value="MBU3813502.1"/>
    <property type="molecule type" value="Genomic_DNA"/>
</dbReference>
<reference evidence="2" key="2">
    <citation type="submission" date="2021-04" db="EMBL/GenBank/DDBJ databases">
        <authorList>
            <person name="Gilroy R."/>
        </authorList>
    </citation>
    <scope>NUCLEOTIDE SEQUENCE</scope>
    <source>
        <strain evidence="2">B3-3758</strain>
    </source>
</reference>
<evidence type="ECO:0000256" key="1">
    <source>
        <dbReference type="SAM" id="Phobius"/>
    </source>
</evidence>
<organism evidence="2 3">
    <name type="scientific">Candidatus Bacteroides intestinipullorum</name>
    <dbReference type="NCBI Taxonomy" id="2838471"/>
    <lineage>
        <taxon>Bacteria</taxon>
        <taxon>Pseudomonadati</taxon>
        <taxon>Bacteroidota</taxon>
        <taxon>Bacteroidia</taxon>
        <taxon>Bacteroidales</taxon>
        <taxon>Bacteroidaceae</taxon>
        <taxon>Bacteroides</taxon>
    </lineage>
</organism>
<dbReference type="AlphaFoldDB" id="A0A9E2KE85"/>
<comment type="caution">
    <text evidence="2">The sequence shown here is derived from an EMBL/GenBank/DDBJ whole genome shotgun (WGS) entry which is preliminary data.</text>
</comment>
<keyword evidence="1" id="KW-0812">Transmembrane</keyword>
<accession>A0A9E2KE85</accession>
<keyword evidence="1" id="KW-0472">Membrane</keyword>
<evidence type="ECO:0000313" key="2">
    <source>
        <dbReference type="EMBL" id="MBU3813502.1"/>
    </source>
</evidence>
<evidence type="ECO:0000313" key="3">
    <source>
        <dbReference type="Proteomes" id="UP000824236"/>
    </source>
</evidence>